<dbReference type="OrthoDB" id="25753at2"/>
<dbReference type="PANTHER" id="PTHR42852">
    <property type="entry name" value="THIOL:DISULFIDE INTERCHANGE PROTEIN DSBE"/>
    <property type="match status" value="1"/>
</dbReference>
<dbReference type="RefSeq" id="WP_121680020.1">
    <property type="nucleotide sequence ID" value="NZ_RCVZ01000004.1"/>
</dbReference>
<dbReference type="Proteomes" id="UP000276770">
    <property type="component" value="Unassembled WGS sequence"/>
</dbReference>
<feature type="signal peptide" evidence="2">
    <location>
        <begin position="1"/>
        <end position="22"/>
    </location>
</feature>
<dbReference type="CDD" id="cd02966">
    <property type="entry name" value="TlpA_like_family"/>
    <property type="match status" value="1"/>
</dbReference>
<dbReference type="GO" id="GO:0016491">
    <property type="term" value="F:oxidoreductase activity"/>
    <property type="evidence" value="ECO:0007669"/>
    <property type="project" value="InterPro"/>
</dbReference>
<dbReference type="EMBL" id="RCVZ01000004">
    <property type="protein sequence ID" value="RLQ96168.1"/>
    <property type="molecule type" value="Genomic_DNA"/>
</dbReference>
<dbReference type="AlphaFoldDB" id="A0A3L7JZ56"/>
<keyword evidence="2" id="KW-0732">Signal</keyword>
<keyword evidence="5" id="KW-1185">Reference proteome</keyword>
<evidence type="ECO:0000256" key="1">
    <source>
        <dbReference type="ARBA" id="ARBA00023157"/>
    </source>
</evidence>
<keyword evidence="1" id="KW-1015">Disulfide bond</keyword>
<evidence type="ECO:0000313" key="5">
    <source>
        <dbReference type="Proteomes" id="UP000276770"/>
    </source>
</evidence>
<evidence type="ECO:0000259" key="3">
    <source>
        <dbReference type="PROSITE" id="PS51352"/>
    </source>
</evidence>
<name>A0A3L7JZ56_9BACI</name>
<dbReference type="InterPro" id="IPR050553">
    <property type="entry name" value="Thioredoxin_ResA/DsbE_sf"/>
</dbReference>
<dbReference type="GO" id="GO:0016209">
    <property type="term" value="F:antioxidant activity"/>
    <property type="evidence" value="ECO:0007669"/>
    <property type="project" value="InterPro"/>
</dbReference>
<gene>
    <name evidence="4" type="ORF">D9X91_07710</name>
</gene>
<feature type="domain" description="Thioredoxin" evidence="3">
    <location>
        <begin position="51"/>
        <end position="183"/>
    </location>
</feature>
<evidence type="ECO:0000313" key="4">
    <source>
        <dbReference type="EMBL" id="RLQ96168.1"/>
    </source>
</evidence>
<dbReference type="Pfam" id="PF00578">
    <property type="entry name" value="AhpC-TSA"/>
    <property type="match status" value="1"/>
</dbReference>
<dbReference type="InterPro" id="IPR000866">
    <property type="entry name" value="AhpC/TSA"/>
</dbReference>
<dbReference type="Gene3D" id="3.40.30.10">
    <property type="entry name" value="Glutaredoxin"/>
    <property type="match status" value="1"/>
</dbReference>
<sequence>MVKKLVVFFIFAIMFTTLIVQAIERKTPAENDAKVYAANGAAFTDDNLPGLKSGTIAPDFTLKSLNGKNKSLSQFKGKKVILNFWATWCSPCKMEMPELEKFYQKLPENTVILAINIDSTGDVESFSKKYGITFPILLDKNNAVNEKYGVLTIPMSYLIDGKGVIQKKHIGIMTYEDFQKFAK</sequence>
<dbReference type="InterPro" id="IPR036249">
    <property type="entry name" value="Thioredoxin-like_sf"/>
</dbReference>
<dbReference type="SUPFAM" id="SSF52833">
    <property type="entry name" value="Thioredoxin-like"/>
    <property type="match status" value="1"/>
</dbReference>
<comment type="caution">
    <text evidence="4">The sequence shown here is derived from an EMBL/GenBank/DDBJ whole genome shotgun (WGS) entry which is preliminary data.</text>
</comment>
<dbReference type="PROSITE" id="PS51352">
    <property type="entry name" value="THIOREDOXIN_2"/>
    <property type="match status" value="1"/>
</dbReference>
<evidence type="ECO:0000256" key="2">
    <source>
        <dbReference type="SAM" id="SignalP"/>
    </source>
</evidence>
<reference evidence="4 5" key="1">
    <citation type="submission" date="2018-10" db="EMBL/GenBank/DDBJ databases">
        <title>Falsibacillus sp. genome draft.</title>
        <authorList>
            <person name="Shi S."/>
        </authorList>
    </citation>
    <scope>NUCLEOTIDE SEQUENCE [LARGE SCALE GENOMIC DNA]</scope>
    <source>
        <strain evidence="4 5">GY 10110</strain>
    </source>
</reference>
<proteinExistence type="predicted"/>
<dbReference type="PANTHER" id="PTHR42852:SF1">
    <property type="entry name" value="THIOREDOXIN-LIKE PROTEIN YNEN"/>
    <property type="match status" value="1"/>
</dbReference>
<feature type="chain" id="PRO_5018137133" evidence="2">
    <location>
        <begin position="23"/>
        <end position="183"/>
    </location>
</feature>
<protein>
    <submittedName>
        <fullName evidence="4">TlpA family protein disulfide reductase</fullName>
    </submittedName>
</protein>
<organism evidence="4 5">
    <name type="scientific">Falsibacillus albus</name>
    <dbReference type="NCBI Taxonomy" id="2478915"/>
    <lineage>
        <taxon>Bacteria</taxon>
        <taxon>Bacillati</taxon>
        <taxon>Bacillota</taxon>
        <taxon>Bacilli</taxon>
        <taxon>Bacillales</taxon>
        <taxon>Bacillaceae</taxon>
        <taxon>Falsibacillus</taxon>
    </lineage>
</organism>
<dbReference type="InterPro" id="IPR013766">
    <property type="entry name" value="Thioredoxin_domain"/>
</dbReference>
<accession>A0A3L7JZ56</accession>